<dbReference type="GO" id="GO:0009791">
    <property type="term" value="P:post-embryonic development"/>
    <property type="evidence" value="ECO:0007669"/>
    <property type="project" value="UniProtKB-ARBA"/>
</dbReference>
<dbReference type="GO" id="GO:0006431">
    <property type="term" value="P:methionyl-tRNA aminoacylation"/>
    <property type="evidence" value="ECO:0007669"/>
    <property type="project" value="InterPro"/>
</dbReference>
<dbReference type="InterPro" id="IPR014758">
    <property type="entry name" value="Met-tRNA_synth"/>
</dbReference>
<keyword evidence="7 15" id="KW-0547">Nucleotide-binding</keyword>
<dbReference type="InterPro" id="IPR002547">
    <property type="entry name" value="tRNA-bd_dom"/>
</dbReference>
<feature type="domain" description="TRNA-binding" evidence="17">
    <location>
        <begin position="639"/>
        <end position="751"/>
    </location>
</feature>
<dbReference type="InterPro" id="IPR014729">
    <property type="entry name" value="Rossmann-like_a/b/a_fold"/>
</dbReference>
<evidence type="ECO:0000256" key="4">
    <source>
        <dbReference type="ARBA" id="ARBA00022490"/>
    </source>
</evidence>
<evidence type="ECO:0000256" key="6">
    <source>
        <dbReference type="ARBA" id="ARBA00022598"/>
    </source>
</evidence>
<dbReference type="Pfam" id="PF01588">
    <property type="entry name" value="tRNA_bind"/>
    <property type="match status" value="1"/>
</dbReference>
<evidence type="ECO:0000259" key="17">
    <source>
        <dbReference type="PROSITE" id="PS50886"/>
    </source>
</evidence>
<evidence type="ECO:0000256" key="7">
    <source>
        <dbReference type="ARBA" id="ARBA00022741"/>
    </source>
</evidence>
<keyword evidence="9 14" id="KW-0694">RNA-binding</keyword>
<dbReference type="Gene3D" id="1.10.730.10">
    <property type="entry name" value="Isoleucyl-tRNA Synthetase, Domain 1"/>
    <property type="match status" value="1"/>
</dbReference>
<dbReference type="GO" id="GO:0004825">
    <property type="term" value="F:methionine-tRNA ligase activity"/>
    <property type="evidence" value="ECO:0007669"/>
    <property type="project" value="UniProtKB-EC"/>
</dbReference>
<dbReference type="NCBIfam" id="TIGR00398">
    <property type="entry name" value="metG"/>
    <property type="match status" value="1"/>
</dbReference>
<dbReference type="Proteomes" id="UP000823388">
    <property type="component" value="Chromosome 9N"/>
</dbReference>
<dbReference type="Gene3D" id="2.40.50.140">
    <property type="entry name" value="Nucleic acid-binding proteins"/>
    <property type="match status" value="1"/>
</dbReference>
<feature type="compositionally biased region" description="Polar residues" evidence="16">
    <location>
        <begin position="768"/>
        <end position="779"/>
    </location>
</feature>
<dbReference type="GO" id="GO:0005829">
    <property type="term" value="C:cytosol"/>
    <property type="evidence" value="ECO:0007669"/>
    <property type="project" value="TreeGrafter"/>
</dbReference>
<proteinExistence type="inferred from homology"/>
<keyword evidence="11 15" id="KW-0030">Aminoacyl-tRNA synthetase</keyword>
<evidence type="ECO:0000256" key="9">
    <source>
        <dbReference type="ARBA" id="ARBA00022884"/>
    </source>
</evidence>
<evidence type="ECO:0000256" key="1">
    <source>
        <dbReference type="ARBA" id="ARBA00004496"/>
    </source>
</evidence>
<dbReference type="SUPFAM" id="SSF52374">
    <property type="entry name" value="Nucleotidylyl transferase"/>
    <property type="match status" value="1"/>
</dbReference>
<dbReference type="InterPro" id="IPR012340">
    <property type="entry name" value="NA-bd_OB-fold"/>
</dbReference>
<dbReference type="FunFam" id="1.10.730.10:FF:000024">
    <property type="entry name" value="Methionine--tRNA ligase cytoplasmic"/>
    <property type="match status" value="1"/>
</dbReference>
<keyword evidence="19" id="KW-1185">Reference proteome</keyword>
<organism evidence="18 19">
    <name type="scientific">Panicum virgatum</name>
    <name type="common">Blackwell switchgrass</name>
    <dbReference type="NCBI Taxonomy" id="38727"/>
    <lineage>
        <taxon>Eukaryota</taxon>
        <taxon>Viridiplantae</taxon>
        <taxon>Streptophyta</taxon>
        <taxon>Embryophyta</taxon>
        <taxon>Tracheophyta</taxon>
        <taxon>Spermatophyta</taxon>
        <taxon>Magnoliopsida</taxon>
        <taxon>Liliopsida</taxon>
        <taxon>Poales</taxon>
        <taxon>Poaceae</taxon>
        <taxon>PACMAD clade</taxon>
        <taxon>Panicoideae</taxon>
        <taxon>Panicodae</taxon>
        <taxon>Paniceae</taxon>
        <taxon>Panicinae</taxon>
        <taxon>Panicum</taxon>
        <taxon>Panicum sect. Hiantes</taxon>
    </lineage>
</organism>
<evidence type="ECO:0000256" key="14">
    <source>
        <dbReference type="PROSITE-ProRule" id="PRU00209"/>
    </source>
</evidence>
<evidence type="ECO:0000313" key="19">
    <source>
        <dbReference type="Proteomes" id="UP000823388"/>
    </source>
</evidence>
<protein>
    <recommendedName>
        <fullName evidence="3">methionine--tRNA ligase</fullName>
        <ecNumber evidence="3">6.1.1.10</ecNumber>
    </recommendedName>
    <alternativeName>
        <fullName evidence="12">Methionyl-tRNA synthetase</fullName>
    </alternativeName>
</protein>
<dbReference type="InterPro" id="IPR009080">
    <property type="entry name" value="tRNAsynth_Ia_anticodon-bd"/>
</dbReference>
<evidence type="ECO:0000256" key="3">
    <source>
        <dbReference type="ARBA" id="ARBA00012838"/>
    </source>
</evidence>
<evidence type="ECO:0000256" key="5">
    <source>
        <dbReference type="ARBA" id="ARBA00022555"/>
    </source>
</evidence>
<dbReference type="CDD" id="cd00814">
    <property type="entry name" value="MetRS_core"/>
    <property type="match status" value="1"/>
</dbReference>
<evidence type="ECO:0000256" key="16">
    <source>
        <dbReference type="SAM" id="MobiDB-lite"/>
    </source>
</evidence>
<dbReference type="InterPro" id="IPR033911">
    <property type="entry name" value="MetRS_core"/>
</dbReference>
<dbReference type="GO" id="GO:0017101">
    <property type="term" value="C:aminoacyl-tRNA synthetase multienzyme complex"/>
    <property type="evidence" value="ECO:0007669"/>
    <property type="project" value="TreeGrafter"/>
</dbReference>
<comment type="catalytic activity">
    <reaction evidence="13">
        <text>tRNA(Met) + L-methionine + ATP = L-methionyl-tRNA(Met) + AMP + diphosphate</text>
        <dbReference type="Rhea" id="RHEA:13481"/>
        <dbReference type="Rhea" id="RHEA-COMP:9667"/>
        <dbReference type="Rhea" id="RHEA-COMP:9698"/>
        <dbReference type="ChEBI" id="CHEBI:30616"/>
        <dbReference type="ChEBI" id="CHEBI:33019"/>
        <dbReference type="ChEBI" id="CHEBI:57844"/>
        <dbReference type="ChEBI" id="CHEBI:78442"/>
        <dbReference type="ChEBI" id="CHEBI:78530"/>
        <dbReference type="ChEBI" id="CHEBI:456215"/>
        <dbReference type="EC" id="6.1.1.10"/>
    </reaction>
</comment>
<dbReference type="AlphaFoldDB" id="A0A8T0N010"/>
<keyword evidence="5 14" id="KW-0820">tRNA-binding</keyword>
<dbReference type="SUPFAM" id="SSF50249">
    <property type="entry name" value="Nucleic acid-binding proteins"/>
    <property type="match status" value="1"/>
</dbReference>
<dbReference type="SUPFAM" id="SSF57770">
    <property type="entry name" value="Methionyl-tRNA synthetase (MetRS), Zn-domain"/>
    <property type="match status" value="1"/>
</dbReference>
<comment type="caution">
    <text evidence="18">The sequence shown here is derived from an EMBL/GenBank/DDBJ whole genome shotgun (WGS) entry which is preliminary data.</text>
</comment>
<dbReference type="PANTHER" id="PTHR45765">
    <property type="entry name" value="METHIONINE--TRNA LIGASE"/>
    <property type="match status" value="1"/>
</dbReference>
<dbReference type="PRINTS" id="PR01041">
    <property type="entry name" value="TRNASYNTHMET"/>
</dbReference>
<evidence type="ECO:0000256" key="12">
    <source>
        <dbReference type="ARBA" id="ARBA00030904"/>
    </source>
</evidence>
<evidence type="ECO:0000256" key="15">
    <source>
        <dbReference type="RuleBase" id="RU363039"/>
    </source>
</evidence>
<name>A0A8T0N010_PANVG</name>
<dbReference type="CDD" id="cd02799">
    <property type="entry name" value="tRNA_bind_EMAP-II_like"/>
    <property type="match status" value="1"/>
</dbReference>
<dbReference type="EMBL" id="CM029054">
    <property type="protein sequence ID" value="KAG2542505.1"/>
    <property type="molecule type" value="Genomic_DNA"/>
</dbReference>
<dbReference type="SUPFAM" id="SSF47323">
    <property type="entry name" value="Anticodon-binding domain of a subclass of class I aminoacyl-tRNA synthetases"/>
    <property type="match status" value="1"/>
</dbReference>
<dbReference type="GO" id="GO:0005524">
    <property type="term" value="F:ATP binding"/>
    <property type="evidence" value="ECO:0007669"/>
    <property type="project" value="UniProtKB-KW"/>
</dbReference>
<evidence type="ECO:0000256" key="8">
    <source>
        <dbReference type="ARBA" id="ARBA00022840"/>
    </source>
</evidence>
<dbReference type="InterPro" id="IPR029038">
    <property type="entry name" value="MetRS_Zn"/>
</dbReference>
<dbReference type="InterPro" id="IPR001412">
    <property type="entry name" value="aa-tRNA-synth_I_CS"/>
</dbReference>
<dbReference type="EC" id="6.1.1.10" evidence="3"/>
<evidence type="ECO:0000256" key="2">
    <source>
        <dbReference type="ARBA" id="ARBA00005594"/>
    </source>
</evidence>
<feature type="region of interest" description="Disordered" evidence="16">
    <location>
        <begin position="606"/>
        <end position="633"/>
    </location>
</feature>
<dbReference type="InterPro" id="IPR041872">
    <property type="entry name" value="Anticodon_Met"/>
</dbReference>
<dbReference type="PANTHER" id="PTHR45765:SF1">
    <property type="entry name" value="METHIONINE--TRNA LIGASE, CYTOPLASMIC"/>
    <property type="match status" value="1"/>
</dbReference>
<keyword evidence="10 15" id="KW-0648">Protein biosynthesis</keyword>
<sequence>MASSPPPPPKLPIPGRRNILITSALPYVNNVPHLGNIIGCVLSADVFARYCRLRGYNAIYICGTDEYGTATETKAMEEKCTPKEICDKYHAIHSEVYKWFNIKFDKFGRTSSPEQTEVCHAIFHKLMENNWLTENTMQQLYCDTCQRFLADRLVEGTCPNKVCNAAARGDQCETCSTLLNPTELIDPKCKVCKNTPRVRDTDHLFLELPLLKDKLVNYINATSVAGMWSQNAIQATNAWLKEGLKPRCITRDLKWGVPVPHDKYKDKVFYVWFDAPIGYVSITASYTPDWEKWWKDPDNVELFQFMGKDNVPFHTIMFPSTLLGTGEKWTMMKTISVTEYLNYEAGKFSKSKGIGVFGNDAKDTNVPPEVWRYYLLMNRPEASDTLFTWADLQAKLNSELLNNLGNFINRVLSFVAKPAGAGYGSIVPDAPNAESHPLTKAYAEKASKWVEQYLDAMEKVKLKQGLKCAMAISSDGNAYLQESQFWKLYKEDSAACAIVMKTSLGLVYLLACLLEPFMPSLSEEVLRQLNLSPEENLSFSEEKGEITKAKSPWDFVPAGHKIGKPVPLFKELKDEEVALHREKYAGSQAERSLKAAADAEASKVANKLKGTKLSDGGPKKEQKKQSGGSKSKTAEADITVAKLDIRVGLIRKAEKHPDADSLYVEEIDVGEDTPRTVVSGLVKFIPLEEMQNRKVCVLCNLKPVAMRGIKSHAMVLAASNEDHTKVRLSWWSHQNLLPWGSVSPSLGTREIPRLPSVARARRGRSWPPSCTATASSWRATKTCPLQPRPESARSRQ</sequence>
<dbReference type="Gene3D" id="2.20.28.20">
    <property type="entry name" value="Methionyl-tRNA synthetase, Zn-domain"/>
    <property type="match status" value="1"/>
</dbReference>
<dbReference type="NCBIfam" id="NF001100">
    <property type="entry name" value="PRK00133.1"/>
    <property type="match status" value="1"/>
</dbReference>
<gene>
    <name evidence="18" type="ORF">PVAP13_9NG641800</name>
</gene>
<keyword evidence="8 15" id="KW-0067">ATP-binding</keyword>
<dbReference type="PROSITE" id="PS00178">
    <property type="entry name" value="AA_TRNA_LIGASE_I"/>
    <property type="match status" value="1"/>
</dbReference>
<feature type="region of interest" description="Disordered" evidence="16">
    <location>
        <begin position="762"/>
        <end position="796"/>
    </location>
</feature>
<evidence type="ECO:0000256" key="10">
    <source>
        <dbReference type="ARBA" id="ARBA00022917"/>
    </source>
</evidence>
<comment type="subcellular location">
    <subcellularLocation>
        <location evidence="1">Cytoplasm</location>
    </subcellularLocation>
</comment>
<accession>A0A8T0N010</accession>
<dbReference type="FunFam" id="2.20.28.20:FF:000001">
    <property type="entry name" value="Methionine--tRNA ligase"/>
    <property type="match status" value="1"/>
</dbReference>
<dbReference type="InterPro" id="IPR023458">
    <property type="entry name" value="Met-tRNA_ligase_1"/>
</dbReference>
<comment type="similarity">
    <text evidence="2 15">Belongs to the class-I aminoacyl-tRNA synthetase family.</text>
</comment>
<dbReference type="InterPro" id="IPR015413">
    <property type="entry name" value="Methionyl/Leucyl_tRNA_Synth"/>
</dbReference>
<dbReference type="PROSITE" id="PS50886">
    <property type="entry name" value="TRBD"/>
    <property type="match status" value="1"/>
</dbReference>
<keyword evidence="4" id="KW-0963">Cytoplasm</keyword>
<dbReference type="Pfam" id="PF09334">
    <property type="entry name" value="tRNA-synt_1g"/>
    <property type="match status" value="1"/>
</dbReference>
<evidence type="ECO:0000313" key="18">
    <source>
        <dbReference type="EMBL" id="KAG2542505.1"/>
    </source>
</evidence>
<reference evidence="18" key="1">
    <citation type="submission" date="2020-05" db="EMBL/GenBank/DDBJ databases">
        <title>WGS assembly of Panicum virgatum.</title>
        <authorList>
            <person name="Lovell J.T."/>
            <person name="Jenkins J."/>
            <person name="Shu S."/>
            <person name="Juenger T.E."/>
            <person name="Schmutz J."/>
        </authorList>
    </citation>
    <scope>NUCLEOTIDE SEQUENCE</scope>
    <source>
        <strain evidence="18">AP13</strain>
    </source>
</reference>
<dbReference type="GO" id="GO:0000049">
    <property type="term" value="F:tRNA binding"/>
    <property type="evidence" value="ECO:0007669"/>
    <property type="project" value="UniProtKB-UniRule"/>
</dbReference>
<dbReference type="HAMAP" id="MF_00098">
    <property type="entry name" value="Met_tRNA_synth_type1"/>
    <property type="match status" value="1"/>
</dbReference>
<evidence type="ECO:0000256" key="13">
    <source>
        <dbReference type="ARBA" id="ARBA00047364"/>
    </source>
</evidence>
<dbReference type="Pfam" id="PF19303">
    <property type="entry name" value="Anticodon_3"/>
    <property type="match status" value="1"/>
</dbReference>
<evidence type="ECO:0000256" key="11">
    <source>
        <dbReference type="ARBA" id="ARBA00023146"/>
    </source>
</evidence>
<dbReference type="GO" id="GO:0048608">
    <property type="term" value="P:reproductive structure development"/>
    <property type="evidence" value="ECO:0007669"/>
    <property type="project" value="UniProtKB-ARBA"/>
</dbReference>
<keyword evidence="6 15" id="KW-0436">Ligase</keyword>
<dbReference type="Gene3D" id="3.40.50.620">
    <property type="entry name" value="HUPs"/>
    <property type="match status" value="1"/>
</dbReference>
<dbReference type="CDD" id="cd07957">
    <property type="entry name" value="Anticodon_Ia_Met"/>
    <property type="match status" value="1"/>
</dbReference>